<gene>
    <name evidence="3" type="ORF">Amme_129_009</name>
</gene>
<keyword evidence="4" id="KW-1185">Reference proteome</keyword>
<proteinExistence type="inferred from homology"/>
<keyword evidence="2" id="KW-0812">Transmembrane</keyword>
<dbReference type="EMBL" id="BAND01000128">
    <property type="protein sequence ID" value="GAJ30385.1"/>
    <property type="molecule type" value="Genomic_DNA"/>
</dbReference>
<dbReference type="AlphaFoldDB" id="A0A023D9K4"/>
<name>A0A023D9K4_ACIMT</name>
<dbReference type="Proteomes" id="UP000019760">
    <property type="component" value="Unassembled WGS sequence"/>
</dbReference>
<protein>
    <submittedName>
        <fullName evidence="3">Secretion system type I outer membrane efflux pump lipoprotein NodT</fullName>
    </submittedName>
</protein>
<evidence type="ECO:0000256" key="1">
    <source>
        <dbReference type="ARBA" id="ARBA00007613"/>
    </source>
</evidence>
<dbReference type="InterPro" id="IPR010131">
    <property type="entry name" value="MdtP/NodT-like"/>
</dbReference>
<comment type="caution">
    <text evidence="3">The sequence shown here is derived from an EMBL/GenBank/DDBJ whole genome shotgun (WGS) entry which is preliminary data.</text>
</comment>
<dbReference type="NCBIfam" id="TIGR01845">
    <property type="entry name" value="outer_NodT"/>
    <property type="match status" value="1"/>
</dbReference>
<keyword evidence="2 3" id="KW-0449">Lipoprotein</keyword>
<dbReference type="OrthoDB" id="9783100at2"/>
<comment type="similarity">
    <text evidence="1 2">Belongs to the outer membrane factor (OMF) (TC 1.B.17) family.</text>
</comment>
<dbReference type="RefSeq" id="WP_042061377.1">
    <property type="nucleotide sequence ID" value="NZ_BAND01000128.1"/>
</dbReference>
<keyword evidence="2" id="KW-0472">Membrane</keyword>
<dbReference type="Gene3D" id="1.20.1600.10">
    <property type="entry name" value="Outer membrane efflux proteins (OEP)"/>
    <property type="match status" value="1"/>
</dbReference>
<dbReference type="PANTHER" id="PTHR30203">
    <property type="entry name" value="OUTER MEMBRANE CATION EFFLUX PROTEIN"/>
    <property type="match status" value="1"/>
</dbReference>
<comment type="subcellular location">
    <subcellularLocation>
        <location evidence="2">Cell membrane</location>
        <topology evidence="2">Lipid-anchor</topology>
    </subcellularLocation>
</comment>
<evidence type="ECO:0000313" key="3">
    <source>
        <dbReference type="EMBL" id="GAJ30385.1"/>
    </source>
</evidence>
<reference evidence="3 4" key="2">
    <citation type="journal article" date="2014" name="FEMS Microbiol. Lett.">
        <title>Draft genomic DNA sequence of the facultatively methylotrophic bacterium Acidomonas methanolica type strain MB58.</title>
        <authorList>
            <person name="Higashiura N."/>
            <person name="Hadano H."/>
            <person name="Hirakawa H."/>
            <person name="Matsutani M."/>
            <person name="Takabe S."/>
            <person name="Matsushita K."/>
            <person name="Azuma Y."/>
        </authorList>
    </citation>
    <scope>NUCLEOTIDE SEQUENCE [LARGE SCALE GENOMIC DNA]</scope>
    <source>
        <strain evidence="3 4">MB58</strain>
    </source>
</reference>
<evidence type="ECO:0000313" key="4">
    <source>
        <dbReference type="Proteomes" id="UP000019760"/>
    </source>
</evidence>
<dbReference type="PANTHER" id="PTHR30203:SF32">
    <property type="entry name" value="CATION EFFLUX SYSTEM PROTEIN CUSC"/>
    <property type="match status" value="1"/>
</dbReference>
<dbReference type="Pfam" id="PF02321">
    <property type="entry name" value="OEP"/>
    <property type="match status" value="2"/>
</dbReference>
<sequence>MRRHGTDGRAALRVFAAGTAVSALLTGCNLAPHYQRPALPVQDSWPTDTGVAGSVGKAPPSKAQMAADLGWESFFIDPRLRALIELTLSNNRNLRSQAAAIAEAQGEYEVQHASLFPPIGTTGQGEFIAPSSRAGFAFAPGFGRTISTLRFYNVGIGFSSYEIDLFGRIRNLSRQQAEAAMTSVYNARSVLISTLSQLANTYLQWLADRELLRVTEQTLTSQRDTLRLTRLQYEHGESTLLTLRQTETQVEQAAANEQQYRRQVAQDEHAIQLLVGMPLPPDLPPPAPFGSQTILADLHAGLPSDLIANRPDVQAAEHRLIGANANIGAARAAFFPRLTITASEGISSLQFRQLFTPGAETWTVSPNISLPIFTWGQNEGNLQISKARKLEQIASYENTVQTAFREVSDALTARETYLDQERQMRDLVASSQQAYDLAMMRFKTGIDPYLTTLTQQRTLYQAQQSTIAVQLARYQNLVTVYRALGGGWSRKTVPTKVAATANGEPRVAPVGSPG</sequence>
<keyword evidence="2" id="KW-1134">Transmembrane beta strand</keyword>
<dbReference type="InterPro" id="IPR003423">
    <property type="entry name" value="OMP_efflux"/>
</dbReference>
<keyword evidence="2" id="KW-0564">Palmitate</keyword>
<accession>A0A023D9K4</accession>
<dbReference type="PROSITE" id="PS51257">
    <property type="entry name" value="PROKAR_LIPOPROTEIN"/>
    <property type="match status" value="1"/>
</dbReference>
<dbReference type="Gene3D" id="2.20.200.10">
    <property type="entry name" value="Outer membrane efflux proteins (OEP)"/>
    <property type="match status" value="1"/>
</dbReference>
<evidence type="ECO:0000256" key="2">
    <source>
        <dbReference type="RuleBase" id="RU362097"/>
    </source>
</evidence>
<reference evidence="4" key="1">
    <citation type="journal article" date="2014" name="FEMS Microbiol. Lett.">
        <title>Draft Genomic DNA Sequence of the Facultatively Methylotrophic Bacterium Acidomonas methanolica type strain MB58.</title>
        <authorList>
            <person name="Higashiura N."/>
            <person name="Hadano H."/>
            <person name="Hirakawa H."/>
            <person name="Matsutani M."/>
            <person name="Takabe S."/>
            <person name="Matsushita K."/>
            <person name="Azuma Y."/>
        </authorList>
    </citation>
    <scope>NUCLEOTIDE SEQUENCE [LARGE SCALE GENOMIC DNA]</scope>
    <source>
        <strain evidence="4">MB58</strain>
    </source>
</reference>
<dbReference type="GO" id="GO:0005886">
    <property type="term" value="C:plasma membrane"/>
    <property type="evidence" value="ECO:0007669"/>
    <property type="project" value="UniProtKB-SubCell"/>
</dbReference>
<dbReference type="SUPFAM" id="SSF56954">
    <property type="entry name" value="Outer membrane efflux proteins (OEP)"/>
    <property type="match status" value="1"/>
</dbReference>
<dbReference type="GO" id="GO:0015562">
    <property type="term" value="F:efflux transmembrane transporter activity"/>
    <property type="evidence" value="ECO:0007669"/>
    <property type="project" value="InterPro"/>
</dbReference>
<organism evidence="3 4">
    <name type="scientific">Acidomonas methanolica NBRC 104435</name>
    <dbReference type="NCBI Taxonomy" id="1231351"/>
    <lineage>
        <taxon>Bacteria</taxon>
        <taxon>Pseudomonadati</taxon>
        <taxon>Pseudomonadota</taxon>
        <taxon>Alphaproteobacteria</taxon>
        <taxon>Acetobacterales</taxon>
        <taxon>Acetobacteraceae</taxon>
        <taxon>Acidomonas</taxon>
    </lineage>
</organism>